<dbReference type="PANTHER" id="PTHR43639">
    <property type="entry name" value="OXIDOREDUCTASE, SHORT-CHAIN DEHYDROGENASE/REDUCTASE FAMILY (AFU_ORTHOLOGUE AFUA_5G02870)"/>
    <property type="match status" value="1"/>
</dbReference>
<name>A0A516H1M8_9PROT</name>
<dbReference type="GO" id="GO:0016491">
    <property type="term" value="F:oxidoreductase activity"/>
    <property type="evidence" value="ECO:0007669"/>
    <property type="project" value="UniProtKB-KW"/>
</dbReference>
<keyword evidence="4" id="KW-1185">Reference proteome</keyword>
<dbReference type="PRINTS" id="PR00081">
    <property type="entry name" value="GDHRDH"/>
</dbReference>
<dbReference type="EMBL" id="CP041636">
    <property type="protein sequence ID" value="QDO97480.1"/>
    <property type="molecule type" value="Genomic_DNA"/>
</dbReference>
<keyword evidence="2" id="KW-0560">Oxidoreductase</keyword>
<dbReference type="InterPro" id="IPR036291">
    <property type="entry name" value="NAD(P)-bd_dom_sf"/>
</dbReference>
<dbReference type="Gene3D" id="3.40.50.720">
    <property type="entry name" value="NAD(P)-binding Rossmann-like Domain"/>
    <property type="match status" value="1"/>
</dbReference>
<evidence type="ECO:0000313" key="4">
    <source>
        <dbReference type="Proteomes" id="UP000317496"/>
    </source>
</evidence>
<reference evidence="3 4" key="1">
    <citation type="submission" date="2019-07" db="EMBL/GenBank/DDBJ databases">
        <title>Genome sequencing for Ferrovibrio sp. K5.</title>
        <authorList>
            <person name="Park S.-J."/>
        </authorList>
    </citation>
    <scope>NUCLEOTIDE SEQUENCE [LARGE SCALE GENOMIC DNA]</scope>
    <source>
        <strain evidence="3 4">K5</strain>
    </source>
</reference>
<dbReference type="Pfam" id="PF13561">
    <property type="entry name" value="adh_short_C2"/>
    <property type="match status" value="1"/>
</dbReference>
<sequence>MTNFGTNLNLKGKAALVTGASRGIGAAIAKALAAAGADVAITYSSSPDKAAAVVKELGGKAIAIRADSADAKAVQEAVTQTARAFGRFDILVNNAGIVTYEDTLENIDKVLAVNTRAPYVAALAAAEVMKQGGRIITIGSCLGENVRQAGITLYSMSKAAMTGMTRGLARDLGPRGITVNVVQPGPIDTDMNPADSEYAASQVANTALGRYGHTREIADTVVFLASEAASYITGAQIAVDGGTNA</sequence>
<protein>
    <submittedName>
        <fullName evidence="3">SDR family oxidoreductase</fullName>
    </submittedName>
</protein>
<gene>
    <name evidence="3" type="ORF">FNB15_09465</name>
</gene>
<dbReference type="RefSeq" id="WP_144068461.1">
    <property type="nucleotide sequence ID" value="NZ_CP041636.1"/>
</dbReference>
<evidence type="ECO:0000256" key="2">
    <source>
        <dbReference type="ARBA" id="ARBA00023002"/>
    </source>
</evidence>
<dbReference type="AlphaFoldDB" id="A0A516H1M8"/>
<dbReference type="Proteomes" id="UP000317496">
    <property type="component" value="Chromosome"/>
</dbReference>
<evidence type="ECO:0000313" key="3">
    <source>
        <dbReference type="EMBL" id="QDO97480.1"/>
    </source>
</evidence>
<dbReference type="OrthoDB" id="154414at2"/>
<proteinExistence type="inferred from homology"/>
<evidence type="ECO:0000256" key="1">
    <source>
        <dbReference type="ARBA" id="ARBA00006484"/>
    </source>
</evidence>
<organism evidence="3 4">
    <name type="scientific">Ferrovibrio terrae</name>
    <dbReference type="NCBI Taxonomy" id="2594003"/>
    <lineage>
        <taxon>Bacteria</taxon>
        <taxon>Pseudomonadati</taxon>
        <taxon>Pseudomonadota</taxon>
        <taxon>Alphaproteobacteria</taxon>
        <taxon>Rhodospirillales</taxon>
        <taxon>Rhodospirillaceae</taxon>
        <taxon>Ferrovibrio</taxon>
    </lineage>
</organism>
<dbReference type="PANTHER" id="PTHR43639:SF1">
    <property type="entry name" value="SHORT-CHAIN DEHYDROGENASE_REDUCTASE FAMILY PROTEIN"/>
    <property type="match status" value="1"/>
</dbReference>
<dbReference type="PRINTS" id="PR00080">
    <property type="entry name" value="SDRFAMILY"/>
</dbReference>
<dbReference type="FunFam" id="3.40.50.720:FF:000084">
    <property type="entry name" value="Short-chain dehydrogenase reductase"/>
    <property type="match status" value="1"/>
</dbReference>
<dbReference type="KEGG" id="fer:FNB15_09465"/>
<dbReference type="InterPro" id="IPR002347">
    <property type="entry name" value="SDR_fam"/>
</dbReference>
<dbReference type="SUPFAM" id="SSF51735">
    <property type="entry name" value="NAD(P)-binding Rossmann-fold domains"/>
    <property type="match status" value="1"/>
</dbReference>
<comment type="similarity">
    <text evidence="1">Belongs to the short-chain dehydrogenases/reductases (SDR) family.</text>
</comment>
<accession>A0A516H1M8</accession>